<proteinExistence type="predicted"/>
<gene>
    <name evidence="1" type="ORF">PNEJI1_000784</name>
</gene>
<dbReference type="Proteomes" id="UP000010422">
    <property type="component" value="Unassembled WGS sequence"/>
</dbReference>
<dbReference type="InParanoid" id="L0PEN0"/>
<dbReference type="AlphaFoldDB" id="L0PEN0"/>
<evidence type="ECO:0000313" key="2">
    <source>
        <dbReference type="Proteomes" id="UP000010422"/>
    </source>
</evidence>
<evidence type="ECO:0000313" key="1">
    <source>
        <dbReference type="EMBL" id="CCJ30524.1"/>
    </source>
</evidence>
<organism evidence="2">
    <name type="scientific">Pneumocystis jirovecii</name>
    <name type="common">Human pneumocystis pneumonia agent</name>
    <dbReference type="NCBI Taxonomy" id="42068"/>
    <lineage>
        <taxon>Eukaryota</taxon>
        <taxon>Fungi</taxon>
        <taxon>Dikarya</taxon>
        <taxon>Ascomycota</taxon>
        <taxon>Taphrinomycotina</taxon>
        <taxon>Pneumocystomycetes</taxon>
        <taxon>Pneumocystaceae</taxon>
        <taxon>Pneumocystis</taxon>
    </lineage>
</organism>
<accession>L0PEN0</accession>
<dbReference type="VEuPathDB" id="FungiDB:PNEJI1_000784"/>
<reference evidence="1 2" key="1">
    <citation type="journal article" date="2012" name="MBio">
        <title>De novo assembly of the Pneumocystis jirovecii genome from a single bronchoalveolar lavage fluid specimen from a patient.</title>
        <authorList>
            <person name="Cisse O.H."/>
            <person name="Pagni M."/>
            <person name="Hauser P.M."/>
        </authorList>
    </citation>
    <scope>NUCLEOTIDE SEQUENCE [LARGE SCALE GENOMIC DNA]</scope>
    <source>
        <strain evidence="1 2">SE8</strain>
    </source>
</reference>
<name>L0PEN0_PNEJI</name>
<sequence length="77" mass="9217">MLNAAFSSAVFFVFLHVKYNSEEPALRLREKVFRWSIMQEIFGRKIGRKYMQFGWKINEEKKEALEVLLYAKLIQTV</sequence>
<dbReference type="EMBL" id="CAKM01000256">
    <property type="protein sequence ID" value="CCJ30524.1"/>
    <property type="molecule type" value="Genomic_DNA"/>
</dbReference>
<comment type="caution">
    <text evidence="1">The sequence shown here is derived from an EMBL/GenBank/DDBJ whole genome shotgun (WGS) entry which is preliminary data.</text>
</comment>
<protein>
    <submittedName>
        <fullName evidence="1">Uncharacterized protein</fullName>
    </submittedName>
</protein>